<dbReference type="CDD" id="cd01577">
    <property type="entry name" value="IPMI_Swivel"/>
    <property type="match status" value="1"/>
</dbReference>
<evidence type="ECO:0000256" key="9">
    <source>
        <dbReference type="ARBA" id="ARBA00023304"/>
    </source>
</evidence>
<dbReference type="Proteomes" id="UP000018851">
    <property type="component" value="Chromosome"/>
</dbReference>
<gene>
    <name evidence="10" type="primary">leuD</name>
    <name evidence="12" type="ORF">NX02_13720</name>
</gene>
<dbReference type="PANTHER" id="PTHR43345:SF5">
    <property type="entry name" value="3-ISOPROPYLMALATE DEHYDRATASE SMALL SUBUNIT"/>
    <property type="match status" value="1"/>
</dbReference>
<dbReference type="InterPro" id="IPR015928">
    <property type="entry name" value="Aconitase/3IPM_dehydase_swvl"/>
</dbReference>
<name>W0AD16_9SPHN</name>
<evidence type="ECO:0000256" key="1">
    <source>
        <dbReference type="ARBA" id="ARBA00000491"/>
    </source>
</evidence>
<comment type="subunit">
    <text evidence="5 10">Heterodimer of LeuC and LeuD.</text>
</comment>
<organism evidence="12 13">
    <name type="scientific">Sphingomonas sanxanigenens DSM 19645 = NX02</name>
    <dbReference type="NCBI Taxonomy" id="1123269"/>
    <lineage>
        <taxon>Bacteria</taxon>
        <taxon>Pseudomonadati</taxon>
        <taxon>Pseudomonadota</taxon>
        <taxon>Alphaproteobacteria</taxon>
        <taxon>Sphingomonadales</taxon>
        <taxon>Sphingomonadaceae</taxon>
        <taxon>Sphingomonas</taxon>
    </lineage>
</organism>
<dbReference type="UniPathway" id="UPA00048">
    <property type="reaction ID" value="UER00071"/>
</dbReference>
<dbReference type="NCBIfam" id="NF002458">
    <property type="entry name" value="PRK01641.1"/>
    <property type="match status" value="1"/>
</dbReference>
<dbReference type="GO" id="GO:0009316">
    <property type="term" value="C:3-isopropylmalate dehydratase complex"/>
    <property type="evidence" value="ECO:0007669"/>
    <property type="project" value="InterPro"/>
</dbReference>
<evidence type="ECO:0000256" key="4">
    <source>
        <dbReference type="ARBA" id="ARBA00009845"/>
    </source>
</evidence>
<keyword evidence="7 10" id="KW-0028">Amino-acid biosynthesis</keyword>
<dbReference type="PATRIC" id="fig|1123269.5.peg.2672"/>
<dbReference type="InterPro" id="IPR033940">
    <property type="entry name" value="IPMI_Swivel"/>
</dbReference>
<dbReference type="STRING" id="1123269.NX02_13720"/>
<keyword evidence="8 10" id="KW-0456">Lyase</keyword>
<dbReference type="NCBIfam" id="TIGR00171">
    <property type="entry name" value="leuD"/>
    <property type="match status" value="1"/>
</dbReference>
<dbReference type="RefSeq" id="WP_025292640.1">
    <property type="nucleotide sequence ID" value="NZ_CP006644.1"/>
</dbReference>
<dbReference type="GO" id="GO:0009098">
    <property type="term" value="P:L-leucine biosynthetic process"/>
    <property type="evidence" value="ECO:0007669"/>
    <property type="project" value="UniProtKB-UniRule"/>
</dbReference>
<sequence length="210" mass="23028">MSAQPFIRLAAVALPLVRDNIDTDAIIPSREMKSVSKKGLADGLFAGWRYTAVGGRDPDPDFAMNQPCYRDAAILLGGANFGCGSSREHAAWALAEQGFRAIIAPSFNPIFRGNCIRNGIVPVELPRAVVEEIAAGVEADAAATVAVDLEQGFVAFGAGRWDFALEDESREMLLEGKDAIELTFKRRDEIESFRRADAVRRPWVYLERAR</sequence>
<feature type="domain" description="Aconitase A/isopropylmalate dehydratase small subunit swivel" evidence="11">
    <location>
        <begin position="5"/>
        <end position="127"/>
    </location>
</feature>
<dbReference type="SUPFAM" id="SSF52016">
    <property type="entry name" value="LeuD/IlvD-like"/>
    <property type="match status" value="1"/>
</dbReference>
<dbReference type="HAMAP" id="MF_01031">
    <property type="entry name" value="LeuD_type1"/>
    <property type="match status" value="1"/>
</dbReference>
<comment type="pathway">
    <text evidence="3 10">Amino-acid biosynthesis; L-leucine biosynthesis; L-leucine from 3-methyl-2-oxobutanoate: step 2/4.</text>
</comment>
<proteinExistence type="inferred from homology"/>
<dbReference type="Pfam" id="PF00694">
    <property type="entry name" value="Aconitase_C"/>
    <property type="match status" value="1"/>
</dbReference>
<dbReference type="InterPro" id="IPR004431">
    <property type="entry name" value="3-IsopropMal_deHydase_ssu"/>
</dbReference>
<evidence type="ECO:0000256" key="6">
    <source>
        <dbReference type="ARBA" id="ARBA00022430"/>
    </source>
</evidence>
<evidence type="ECO:0000256" key="10">
    <source>
        <dbReference type="HAMAP-Rule" id="MF_01031"/>
    </source>
</evidence>
<dbReference type="eggNOG" id="COG0066">
    <property type="taxonomic scope" value="Bacteria"/>
</dbReference>
<keyword evidence="13" id="KW-1185">Reference proteome</keyword>
<comment type="similarity">
    <text evidence="4 10">Belongs to the LeuD family. LeuD type 1 subfamily.</text>
</comment>
<evidence type="ECO:0000256" key="7">
    <source>
        <dbReference type="ARBA" id="ARBA00022605"/>
    </source>
</evidence>
<dbReference type="HOGENOM" id="CLU_081378_0_3_5"/>
<keyword evidence="6 10" id="KW-0432">Leucine biosynthesis</keyword>
<dbReference type="GO" id="GO:0003861">
    <property type="term" value="F:3-isopropylmalate dehydratase activity"/>
    <property type="evidence" value="ECO:0007669"/>
    <property type="project" value="UniProtKB-UniRule"/>
</dbReference>
<dbReference type="OrthoDB" id="9777465at2"/>
<evidence type="ECO:0000313" key="13">
    <source>
        <dbReference type="Proteomes" id="UP000018851"/>
    </source>
</evidence>
<comment type="catalytic activity">
    <reaction evidence="1 10">
        <text>(2R,3S)-3-isopropylmalate = (2S)-2-isopropylmalate</text>
        <dbReference type="Rhea" id="RHEA:32287"/>
        <dbReference type="ChEBI" id="CHEBI:1178"/>
        <dbReference type="ChEBI" id="CHEBI:35121"/>
        <dbReference type="EC" id="4.2.1.33"/>
    </reaction>
</comment>
<evidence type="ECO:0000256" key="5">
    <source>
        <dbReference type="ARBA" id="ARBA00011271"/>
    </source>
</evidence>
<dbReference type="EMBL" id="CP006644">
    <property type="protein sequence ID" value="AHE54437.1"/>
    <property type="molecule type" value="Genomic_DNA"/>
</dbReference>
<keyword evidence="9 10" id="KW-0100">Branched-chain amino acid biosynthesis</keyword>
<dbReference type="InterPro" id="IPR000573">
    <property type="entry name" value="AconitaseA/IPMdHydase_ssu_swvl"/>
</dbReference>
<evidence type="ECO:0000256" key="2">
    <source>
        <dbReference type="ARBA" id="ARBA00002695"/>
    </source>
</evidence>
<reference evidence="12 13" key="1">
    <citation type="submission" date="2013-07" db="EMBL/GenBank/DDBJ databases">
        <title>Completed genome of Sphingomonas sanxanigenens NX02.</title>
        <authorList>
            <person name="Ma T."/>
            <person name="Huang H."/>
            <person name="Wu M."/>
            <person name="Li X."/>
            <person name="Li G."/>
        </authorList>
    </citation>
    <scope>NUCLEOTIDE SEQUENCE [LARGE SCALE GENOMIC DNA]</scope>
    <source>
        <strain evidence="12 13">NX02</strain>
    </source>
</reference>
<evidence type="ECO:0000256" key="8">
    <source>
        <dbReference type="ARBA" id="ARBA00023239"/>
    </source>
</evidence>
<dbReference type="InterPro" id="IPR050075">
    <property type="entry name" value="LeuD"/>
</dbReference>
<dbReference type="KEGG" id="ssan:NX02_13720"/>
<protein>
    <recommendedName>
        <fullName evidence="10">3-isopropylmalate dehydratase small subunit</fullName>
        <ecNumber evidence="10">4.2.1.33</ecNumber>
    </recommendedName>
    <alternativeName>
        <fullName evidence="10">Alpha-IPM isomerase</fullName>
        <shortName evidence="10">IPMI</shortName>
    </alternativeName>
    <alternativeName>
        <fullName evidence="10">Isopropylmalate isomerase</fullName>
    </alternativeName>
</protein>
<dbReference type="PANTHER" id="PTHR43345">
    <property type="entry name" value="3-ISOPROPYLMALATE DEHYDRATASE SMALL SUBUNIT 2-RELATED-RELATED"/>
    <property type="match status" value="1"/>
</dbReference>
<evidence type="ECO:0000256" key="3">
    <source>
        <dbReference type="ARBA" id="ARBA00004729"/>
    </source>
</evidence>
<dbReference type="Gene3D" id="3.20.19.10">
    <property type="entry name" value="Aconitase, domain 4"/>
    <property type="match status" value="1"/>
</dbReference>
<dbReference type="AlphaFoldDB" id="W0AD16"/>
<comment type="function">
    <text evidence="2 10">Catalyzes the isomerization between 2-isopropylmalate and 3-isopropylmalate, via the formation of 2-isopropylmaleate.</text>
</comment>
<evidence type="ECO:0000259" key="11">
    <source>
        <dbReference type="Pfam" id="PF00694"/>
    </source>
</evidence>
<evidence type="ECO:0000313" key="12">
    <source>
        <dbReference type="EMBL" id="AHE54437.1"/>
    </source>
</evidence>
<accession>W0AD16</accession>
<dbReference type="EC" id="4.2.1.33" evidence="10"/>